<organism evidence="1 2">
    <name type="scientific">Cognatiyoonia sediminum</name>
    <dbReference type="NCBI Taxonomy" id="1508389"/>
    <lineage>
        <taxon>Bacteria</taxon>
        <taxon>Pseudomonadati</taxon>
        <taxon>Pseudomonadota</taxon>
        <taxon>Alphaproteobacteria</taxon>
        <taxon>Rhodobacterales</taxon>
        <taxon>Paracoccaceae</taxon>
        <taxon>Cognatiyoonia</taxon>
    </lineage>
</organism>
<gene>
    <name evidence="1" type="ORF">SAMN05444003_2624</name>
</gene>
<protein>
    <submittedName>
        <fullName evidence="1">Predicted N-formylglutamate amidohydrolase</fullName>
    </submittedName>
</protein>
<reference evidence="1 2" key="1">
    <citation type="submission" date="2016-11" db="EMBL/GenBank/DDBJ databases">
        <authorList>
            <person name="Jaros S."/>
            <person name="Januszkiewicz K."/>
            <person name="Wedrychowicz H."/>
        </authorList>
    </citation>
    <scope>NUCLEOTIDE SEQUENCE [LARGE SCALE GENOMIC DNA]</scope>
    <source>
        <strain evidence="1 2">DSM 28715</strain>
    </source>
</reference>
<dbReference type="STRING" id="1508389.SAMN05444003_2624"/>
<evidence type="ECO:0000313" key="1">
    <source>
        <dbReference type="EMBL" id="SHH26403.1"/>
    </source>
</evidence>
<dbReference type="Gene3D" id="3.40.630.40">
    <property type="entry name" value="Zn-dependent exopeptidases"/>
    <property type="match status" value="1"/>
</dbReference>
<dbReference type="Proteomes" id="UP000184074">
    <property type="component" value="Unassembled WGS sequence"/>
</dbReference>
<keyword evidence="1" id="KW-0378">Hydrolase</keyword>
<dbReference type="InterPro" id="IPR007709">
    <property type="entry name" value="N-FG_amidohydro"/>
</dbReference>
<sequence length="245" mass="27229">MTETVYHIFNQAKTGRWVLTCDHASNRVPNWVNGGDLGLPAEDMQRHIAFDIGAAGVTRHLSELLNSPAILSDFSRIVIDPNRGHDDPTLMRKIYDGSIIPANRDATVQDLQRRKDELYFPYHAAIAETATKVENPVICAIHSFTPQLQNQPKRPWEIGILYAKDARLATPLMDACRAVGWCVGDNEPYNGDLPGDAIDQHALQHGRPNILIELRNDLIADDAGQRLWAERLAPILTETLAATGL</sequence>
<name>A0A1M5RKN9_9RHOB</name>
<dbReference type="PIRSF" id="PIRSF029730">
    <property type="entry name" value="UCP029730"/>
    <property type="match status" value="1"/>
</dbReference>
<dbReference type="GO" id="GO:0016787">
    <property type="term" value="F:hydrolase activity"/>
    <property type="evidence" value="ECO:0007669"/>
    <property type="project" value="UniProtKB-KW"/>
</dbReference>
<dbReference type="OrthoDB" id="9815326at2"/>
<dbReference type="EMBL" id="FQXB01000004">
    <property type="protein sequence ID" value="SHH26403.1"/>
    <property type="molecule type" value="Genomic_DNA"/>
</dbReference>
<proteinExistence type="predicted"/>
<dbReference type="RefSeq" id="WP_072901775.1">
    <property type="nucleotide sequence ID" value="NZ_FQXB01000004.1"/>
</dbReference>
<dbReference type="AlphaFoldDB" id="A0A1M5RKN9"/>
<accession>A0A1M5RKN9</accession>
<keyword evidence="2" id="KW-1185">Reference proteome</keyword>
<dbReference type="Pfam" id="PF05013">
    <property type="entry name" value="FGase"/>
    <property type="match status" value="1"/>
</dbReference>
<dbReference type="InterPro" id="IPR011227">
    <property type="entry name" value="UCP029730"/>
</dbReference>
<dbReference type="SUPFAM" id="SSF53187">
    <property type="entry name" value="Zn-dependent exopeptidases"/>
    <property type="match status" value="1"/>
</dbReference>
<evidence type="ECO:0000313" key="2">
    <source>
        <dbReference type="Proteomes" id="UP000184074"/>
    </source>
</evidence>